<dbReference type="GO" id="GO:0022841">
    <property type="term" value="F:potassium ion leak channel activity"/>
    <property type="evidence" value="ECO:0007669"/>
    <property type="project" value="TreeGrafter"/>
</dbReference>
<dbReference type="EMBL" id="AFYH01211188">
    <property type="status" value="NOT_ANNOTATED_CDS"/>
    <property type="molecule type" value="Genomic_DNA"/>
</dbReference>
<keyword evidence="7 10" id="KW-1133">Transmembrane helix</keyword>
<keyword evidence="6" id="KW-0406">Ion transport</keyword>
<keyword evidence="6" id="KW-0407">Ion channel</keyword>
<keyword evidence="6" id="KW-0631">Potassium channel</keyword>
<dbReference type="InterPro" id="IPR003280">
    <property type="entry name" value="2pore_dom_K_chnl"/>
</dbReference>
<dbReference type="Proteomes" id="UP000008672">
    <property type="component" value="Unassembled WGS sequence"/>
</dbReference>
<dbReference type="GeneTree" id="ENSGT00940000161424"/>
<dbReference type="InterPro" id="IPR005410">
    <property type="entry name" value="2pore_dom_K_chnl_THIK"/>
</dbReference>
<dbReference type="eggNOG" id="KOG4404">
    <property type="taxonomic scope" value="Eukaryota"/>
</dbReference>
<evidence type="ECO:0000313" key="11">
    <source>
        <dbReference type="Ensembl" id="ENSLACP00000007557.1"/>
    </source>
</evidence>
<evidence type="ECO:0000256" key="2">
    <source>
        <dbReference type="ARBA" id="ARBA00006666"/>
    </source>
</evidence>
<keyword evidence="4" id="KW-0633">Potassium transport</keyword>
<dbReference type="InParanoid" id="H3AD36"/>
<reference evidence="11" key="3">
    <citation type="submission" date="2025-09" db="UniProtKB">
        <authorList>
            <consortium name="Ensembl"/>
        </authorList>
    </citation>
    <scope>IDENTIFICATION</scope>
</reference>
<dbReference type="GO" id="GO:0005886">
    <property type="term" value="C:plasma membrane"/>
    <property type="evidence" value="ECO:0007669"/>
    <property type="project" value="UniProtKB-SubCell"/>
</dbReference>
<dbReference type="Ensembl" id="ENSLACT00000007621.1">
    <property type="protein sequence ID" value="ENSLACP00000007557.1"/>
    <property type="gene ID" value="ENSLACG00000006696.1"/>
</dbReference>
<organism evidence="11 12">
    <name type="scientific">Latimeria chalumnae</name>
    <name type="common">Coelacanth</name>
    <dbReference type="NCBI Taxonomy" id="7897"/>
    <lineage>
        <taxon>Eukaryota</taxon>
        <taxon>Metazoa</taxon>
        <taxon>Chordata</taxon>
        <taxon>Craniata</taxon>
        <taxon>Vertebrata</taxon>
        <taxon>Euteleostomi</taxon>
        <taxon>Coelacanthiformes</taxon>
        <taxon>Coelacanthidae</taxon>
        <taxon>Latimeria</taxon>
    </lineage>
</organism>
<evidence type="ECO:0000256" key="7">
    <source>
        <dbReference type="ARBA" id="ARBA00022989"/>
    </source>
</evidence>
<evidence type="ECO:0000256" key="3">
    <source>
        <dbReference type="ARBA" id="ARBA00022475"/>
    </source>
</evidence>
<dbReference type="PRINTS" id="PR01588">
    <property type="entry name" value="THIKCHANNEL"/>
</dbReference>
<evidence type="ECO:0000256" key="5">
    <source>
        <dbReference type="ARBA" id="ARBA00022692"/>
    </source>
</evidence>
<keyword evidence="3" id="KW-1003">Cell membrane</keyword>
<protein>
    <recommendedName>
        <fullName evidence="13">Potassium two pore domain channel subfamily K member 12</fullName>
    </recommendedName>
</protein>
<proteinExistence type="inferred from homology"/>
<evidence type="ECO:0000256" key="1">
    <source>
        <dbReference type="ARBA" id="ARBA00004651"/>
    </source>
</evidence>
<evidence type="ECO:0000313" key="12">
    <source>
        <dbReference type="Proteomes" id="UP000008672"/>
    </source>
</evidence>
<dbReference type="PANTHER" id="PTHR11003">
    <property type="entry name" value="POTASSIUM CHANNEL, SUBFAMILY K"/>
    <property type="match status" value="1"/>
</dbReference>
<evidence type="ECO:0000256" key="8">
    <source>
        <dbReference type="ARBA" id="ARBA00023136"/>
    </source>
</evidence>
<dbReference type="AlphaFoldDB" id="H3AD36"/>
<dbReference type="SUPFAM" id="SSF81324">
    <property type="entry name" value="Voltage-gated potassium channels"/>
    <property type="match status" value="1"/>
</dbReference>
<evidence type="ECO:0000256" key="9">
    <source>
        <dbReference type="ARBA" id="ARBA00034430"/>
    </source>
</evidence>
<comment type="catalytic activity">
    <reaction evidence="9">
        <text>K(+)(in) = K(+)(out)</text>
        <dbReference type="Rhea" id="RHEA:29463"/>
        <dbReference type="ChEBI" id="CHEBI:29103"/>
    </reaction>
</comment>
<dbReference type="STRING" id="7897.ENSLACP00000007557"/>
<keyword evidence="8 10" id="KW-0472">Membrane</keyword>
<evidence type="ECO:0000256" key="10">
    <source>
        <dbReference type="SAM" id="Phobius"/>
    </source>
</evidence>
<feature type="transmembrane region" description="Helical" evidence="10">
    <location>
        <begin position="23"/>
        <end position="44"/>
    </location>
</feature>
<dbReference type="PANTHER" id="PTHR11003:SF11">
    <property type="entry name" value="POTASSIUM CHANNEL SUBFAMILY K MEMBER 12"/>
    <property type="match status" value="1"/>
</dbReference>
<name>H3AD36_LATCH</name>
<reference evidence="11" key="2">
    <citation type="submission" date="2025-08" db="UniProtKB">
        <authorList>
            <consortium name="Ensembl"/>
        </authorList>
    </citation>
    <scope>IDENTIFICATION</scope>
</reference>
<comment type="subcellular location">
    <subcellularLocation>
        <location evidence="1">Cell membrane</location>
        <topology evidence="1">Multi-pass membrane protein</topology>
    </subcellularLocation>
</comment>
<dbReference type="GO" id="GO:0015271">
    <property type="term" value="F:outward rectifier potassium channel activity"/>
    <property type="evidence" value="ECO:0007669"/>
    <property type="project" value="TreeGrafter"/>
</dbReference>
<dbReference type="OMA" id="DSRPRWD"/>
<comment type="similarity">
    <text evidence="2">Belongs to the two pore domain potassium channel (TC 1.A.1.8) family.</text>
</comment>
<keyword evidence="5 10" id="KW-0812">Transmembrane</keyword>
<evidence type="ECO:0000256" key="6">
    <source>
        <dbReference type="ARBA" id="ARBA00022826"/>
    </source>
</evidence>
<dbReference type="HOGENOM" id="CLU_2102477_0_0_1"/>
<reference evidence="12" key="1">
    <citation type="submission" date="2011-08" db="EMBL/GenBank/DDBJ databases">
        <title>The draft genome of Latimeria chalumnae.</title>
        <authorList>
            <person name="Di Palma F."/>
            <person name="Alfoldi J."/>
            <person name="Johnson J."/>
            <person name="Berlin A."/>
            <person name="Gnerre S."/>
            <person name="Jaffe D."/>
            <person name="MacCallum I."/>
            <person name="Young S."/>
            <person name="Walker B.J."/>
            <person name="Lander E."/>
            <person name="Lindblad-Toh K."/>
        </authorList>
    </citation>
    <scope>NUCLEOTIDE SEQUENCE [LARGE SCALE GENOMIC DNA]</scope>
    <source>
        <strain evidence="12">Wild caught</strain>
    </source>
</reference>
<dbReference type="GO" id="GO:0030322">
    <property type="term" value="P:stabilization of membrane potential"/>
    <property type="evidence" value="ECO:0007669"/>
    <property type="project" value="TreeGrafter"/>
</dbReference>
<keyword evidence="12" id="KW-1185">Reference proteome</keyword>
<dbReference type="Gene3D" id="1.10.287.70">
    <property type="match status" value="1"/>
</dbReference>
<accession>H3AD36</accession>
<keyword evidence="6" id="KW-0813">Transport</keyword>
<sequence length="116" mass="12925">MSGRGSRGCRSSWLHLNEDNGRFLLLALLIALYLLVGAAVFSALESPSELRAQSRWNWTLRNFSDTFNISMAELSAFLREYEAAIAAGIKVDSLRPRWDFTGAFYFVGTVVSTIGK</sequence>
<keyword evidence="6" id="KW-0630">Potassium</keyword>
<evidence type="ECO:0000256" key="4">
    <source>
        <dbReference type="ARBA" id="ARBA00022538"/>
    </source>
</evidence>
<evidence type="ECO:0008006" key="13">
    <source>
        <dbReference type="Google" id="ProtNLM"/>
    </source>
</evidence>